<reference evidence="1 2" key="1">
    <citation type="journal article" date="2016" name="Nat. Commun.">
        <title>Thousands of microbial genomes shed light on interconnected biogeochemical processes in an aquifer system.</title>
        <authorList>
            <person name="Anantharaman K."/>
            <person name="Brown C.T."/>
            <person name="Hug L.A."/>
            <person name="Sharon I."/>
            <person name="Castelle C.J."/>
            <person name="Probst A.J."/>
            <person name="Thomas B.C."/>
            <person name="Singh A."/>
            <person name="Wilkins M.J."/>
            <person name="Karaoz U."/>
            <person name="Brodie E.L."/>
            <person name="Williams K.H."/>
            <person name="Hubbard S.S."/>
            <person name="Banfield J.F."/>
        </authorList>
    </citation>
    <scope>NUCLEOTIDE SEQUENCE [LARGE SCALE GENOMIC DNA]</scope>
</reference>
<organism evidence="1 2">
    <name type="scientific">Candidatus Daviesbacteria bacterium RIFCSPHIGHO2_02_FULL_41_10</name>
    <dbReference type="NCBI Taxonomy" id="1797774"/>
    <lineage>
        <taxon>Bacteria</taxon>
        <taxon>Candidatus Daviesiibacteriota</taxon>
    </lineage>
</organism>
<sequence>MCLFFRGFCALSFEVLTKEEKSKSAVILCDPAPSGAGTNWCKSGSDRTVGMERTKLKISTFLRTFKFEEFITF</sequence>
<dbReference type="AlphaFoldDB" id="A0A1F5JVQ5"/>
<dbReference type="EMBL" id="MFDB01000022">
    <property type="protein sequence ID" value="OGE32724.1"/>
    <property type="molecule type" value="Genomic_DNA"/>
</dbReference>
<dbReference type="Proteomes" id="UP000177258">
    <property type="component" value="Unassembled WGS sequence"/>
</dbReference>
<proteinExistence type="predicted"/>
<name>A0A1F5JVQ5_9BACT</name>
<comment type="caution">
    <text evidence="1">The sequence shown here is derived from an EMBL/GenBank/DDBJ whole genome shotgun (WGS) entry which is preliminary data.</text>
</comment>
<evidence type="ECO:0000313" key="1">
    <source>
        <dbReference type="EMBL" id="OGE32724.1"/>
    </source>
</evidence>
<protein>
    <submittedName>
        <fullName evidence="1">Uncharacterized protein</fullName>
    </submittedName>
</protein>
<evidence type="ECO:0000313" key="2">
    <source>
        <dbReference type="Proteomes" id="UP000177258"/>
    </source>
</evidence>
<accession>A0A1F5JVQ5</accession>
<gene>
    <name evidence="1" type="ORF">A3D83_04125</name>
</gene>